<organism evidence="4 5">
    <name type="scientific">Denticeps clupeoides</name>
    <name type="common">denticle herring</name>
    <dbReference type="NCBI Taxonomy" id="299321"/>
    <lineage>
        <taxon>Eukaryota</taxon>
        <taxon>Metazoa</taxon>
        <taxon>Chordata</taxon>
        <taxon>Craniata</taxon>
        <taxon>Vertebrata</taxon>
        <taxon>Euteleostomi</taxon>
        <taxon>Actinopterygii</taxon>
        <taxon>Neopterygii</taxon>
        <taxon>Teleostei</taxon>
        <taxon>Clupei</taxon>
        <taxon>Clupeiformes</taxon>
        <taxon>Denticipitoidei</taxon>
        <taxon>Denticipitidae</taxon>
        <taxon>Denticeps</taxon>
    </lineage>
</organism>
<keyword evidence="5" id="KW-1185">Reference proteome</keyword>
<dbReference type="InterPro" id="IPR008996">
    <property type="entry name" value="IL1/FGF"/>
</dbReference>
<feature type="region of interest" description="Disordered" evidence="3">
    <location>
        <begin position="28"/>
        <end position="48"/>
    </location>
</feature>
<dbReference type="Ensembl" id="ENSDCDT00010069238.1">
    <property type="protein sequence ID" value="ENSDCDP00010058537.1"/>
    <property type="gene ID" value="ENSDCDG00010032904.1"/>
</dbReference>
<dbReference type="InterPro" id="IPR002209">
    <property type="entry name" value="Fibroblast_GF_fam"/>
</dbReference>
<dbReference type="Gene3D" id="2.80.10.50">
    <property type="match status" value="1"/>
</dbReference>
<dbReference type="SUPFAM" id="SSF50353">
    <property type="entry name" value="Cytokine"/>
    <property type="match status" value="1"/>
</dbReference>
<dbReference type="PRINTS" id="PR00262">
    <property type="entry name" value="IL1HBGF"/>
</dbReference>
<dbReference type="AlphaFoldDB" id="A0AAY4ELL8"/>
<accession>A0AAY4ELL8</accession>
<comment type="similarity">
    <text evidence="1 2">Belongs to the heparin-binding growth factors family.</text>
</comment>
<evidence type="ECO:0000256" key="3">
    <source>
        <dbReference type="SAM" id="MobiDB-lite"/>
    </source>
</evidence>
<name>A0AAY4ELL8_9TELE</name>
<protein>
    <recommendedName>
        <fullName evidence="2">Fibroblast growth factor</fullName>
        <shortName evidence="2">FGF</shortName>
    </recommendedName>
</protein>
<dbReference type="Pfam" id="PF00167">
    <property type="entry name" value="FGF"/>
    <property type="match status" value="1"/>
</dbReference>
<dbReference type="RefSeq" id="XP_028840338.1">
    <property type="nucleotide sequence ID" value="XM_028984505.1"/>
</dbReference>
<gene>
    <name evidence="4" type="primary">fgf1b</name>
</gene>
<reference evidence="4" key="3">
    <citation type="submission" date="2025-09" db="UniProtKB">
        <authorList>
            <consortium name="Ensembl"/>
        </authorList>
    </citation>
    <scope>IDENTIFICATION</scope>
</reference>
<reference evidence="4" key="2">
    <citation type="submission" date="2025-08" db="UniProtKB">
        <authorList>
            <consortium name="Ensembl"/>
        </authorList>
    </citation>
    <scope>IDENTIFICATION</scope>
</reference>
<dbReference type="GO" id="GO:0008083">
    <property type="term" value="F:growth factor activity"/>
    <property type="evidence" value="ECO:0007669"/>
    <property type="project" value="InterPro"/>
</dbReference>
<dbReference type="PROSITE" id="PS00247">
    <property type="entry name" value="HBGF_FGF"/>
    <property type="match status" value="1"/>
</dbReference>
<evidence type="ECO:0000313" key="4">
    <source>
        <dbReference type="Ensembl" id="ENSDCDP00010058537.1"/>
    </source>
</evidence>
<sequence length="175" mass="19644">MPSRHMLPPQPRLPGTMEAGVERLLLRPENREQNRKPSSRGTTGRLYCRNGGHHLRIQADGAVDGSRKENDINTVVTVKAVSAGVVVIKGSETGRYLAMNQNGQLYGSKTLSEECHFMEKLEENHYNTYRSQKYGNGHWYVGLRKDGRPKLGGNTDMGQNSVYFLPRPVEDSTML</sequence>
<evidence type="ECO:0000313" key="5">
    <source>
        <dbReference type="Proteomes" id="UP000694580"/>
    </source>
</evidence>
<dbReference type="PRINTS" id="PR00263">
    <property type="entry name" value="HBGFFGF"/>
</dbReference>
<dbReference type="GeneTree" id="ENSGT00940000165035"/>
<dbReference type="PANTHER" id="PTHR11486">
    <property type="entry name" value="FIBROBLAST GROWTH FACTOR"/>
    <property type="match status" value="1"/>
</dbReference>
<dbReference type="GeneID" id="114792956"/>
<dbReference type="SMART" id="SM00442">
    <property type="entry name" value="FGF"/>
    <property type="match status" value="1"/>
</dbReference>
<dbReference type="Proteomes" id="UP000694580">
    <property type="component" value="Chromosome 6"/>
</dbReference>
<proteinExistence type="inferred from homology"/>
<evidence type="ECO:0000256" key="2">
    <source>
        <dbReference type="RuleBase" id="RU049442"/>
    </source>
</evidence>
<reference evidence="4 5" key="1">
    <citation type="submission" date="2020-06" db="EMBL/GenBank/DDBJ databases">
        <authorList>
            <consortium name="Wellcome Sanger Institute Data Sharing"/>
        </authorList>
    </citation>
    <scope>NUCLEOTIDE SEQUENCE [LARGE SCALE GENOMIC DNA]</scope>
</reference>
<evidence type="ECO:0000256" key="1">
    <source>
        <dbReference type="ARBA" id="ARBA00007936"/>
    </source>
</evidence>